<dbReference type="Gene3D" id="3.30.870.10">
    <property type="entry name" value="Endonuclease Chain A"/>
    <property type="match status" value="2"/>
</dbReference>
<dbReference type="SUPFAM" id="SSF56024">
    <property type="entry name" value="Phospholipase D/nuclease"/>
    <property type="match status" value="2"/>
</dbReference>
<sequence>MSQIRKSLLSQVREKPKWSTGNNLVVYSNYLSCCQDILDDIERAQTRVWIETYGIDDTPAAVQVVEKLVDAAKRGVQCAVCVDSIGSFGTLPIKLLTDFRRHGGKVLIWNSILRPRYSLFNRNHRKVVLCDNIAYCGTGNFDWRSIRLTSDQSVLPSDMLPTNISPSDMLHPIMSEAGLEKQSILKKKVVGAFTPMFRSLFRLLFQDLSATRLPDINHAIRAEGPITAQIYESMRKTLKKCDVPYGRYLDKNLYTINTGRNTAWGDIVRAGEKLFRRLCTTRLFVSNASDLREVLWEWRQRHNLVSAATQGLGMPDPRGCHLLASTLQATATAKASAAAKATAVTGKAAAPESRGFAVRNASLMWLESEGWVPGLNSYKRVLARCLDGAKERLWVSSSYFHPPRFLRKCLVQKIQAGVDVKILVSGNSDVVGDEEATMYVLKKYFSACRDIRRTIGRHLHTKTVLVDHNLTLVGSYNLDRYSSWHNRECGILIDNYQVNQYITRHLESIPHETITFIPGPQSPIKTFRQWAMYHYIKYISQTQTHLKSTP</sequence>
<dbReference type="InterPro" id="IPR025202">
    <property type="entry name" value="PLD-like_dom"/>
</dbReference>
<protein>
    <submittedName>
        <fullName evidence="2">PLD-like domain protein</fullName>
    </submittedName>
</protein>
<evidence type="ECO:0000313" key="2">
    <source>
        <dbReference type="EMBL" id="EZG58019.1"/>
    </source>
</evidence>
<dbReference type="EMBL" id="AFNH02000718">
    <property type="protein sequence ID" value="EZG58019.1"/>
    <property type="molecule type" value="Genomic_DNA"/>
</dbReference>
<dbReference type="InterPro" id="IPR001736">
    <property type="entry name" value="PLipase_D/transphosphatidylase"/>
</dbReference>
<dbReference type="eggNOG" id="ENOG502S5DZ">
    <property type="taxonomic scope" value="Eukaryota"/>
</dbReference>
<accession>A0A023B553</accession>
<organism evidence="2 3">
    <name type="scientific">Gregarina niphandrodes</name>
    <name type="common">Septate eugregarine</name>
    <dbReference type="NCBI Taxonomy" id="110365"/>
    <lineage>
        <taxon>Eukaryota</taxon>
        <taxon>Sar</taxon>
        <taxon>Alveolata</taxon>
        <taxon>Apicomplexa</taxon>
        <taxon>Conoidasida</taxon>
        <taxon>Gregarinasina</taxon>
        <taxon>Eugregarinorida</taxon>
        <taxon>Gregarinidae</taxon>
        <taxon>Gregarina</taxon>
    </lineage>
</organism>
<gene>
    <name evidence="2" type="ORF">GNI_095850</name>
</gene>
<dbReference type="PANTHER" id="PTHR21248">
    <property type="entry name" value="CARDIOLIPIN SYNTHASE"/>
    <property type="match status" value="1"/>
</dbReference>
<name>A0A023B553_GRENI</name>
<evidence type="ECO:0000313" key="3">
    <source>
        <dbReference type="Proteomes" id="UP000019763"/>
    </source>
</evidence>
<dbReference type="PROSITE" id="PS50035">
    <property type="entry name" value="PLD"/>
    <property type="match status" value="2"/>
</dbReference>
<dbReference type="GO" id="GO:0030572">
    <property type="term" value="F:phosphatidyltransferase activity"/>
    <property type="evidence" value="ECO:0007669"/>
    <property type="project" value="UniProtKB-ARBA"/>
</dbReference>
<dbReference type="SMART" id="SM00155">
    <property type="entry name" value="PLDc"/>
    <property type="match status" value="2"/>
</dbReference>
<dbReference type="RefSeq" id="XP_011130992.1">
    <property type="nucleotide sequence ID" value="XM_011132690.1"/>
</dbReference>
<reference evidence="2" key="1">
    <citation type="submission" date="2013-12" db="EMBL/GenBank/DDBJ databases">
        <authorList>
            <person name="Omoto C.K."/>
            <person name="Sibley D."/>
            <person name="Venepally P."/>
            <person name="Hadjithomas M."/>
            <person name="Karamycheva S."/>
            <person name="Brunk B."/>
            <person name="Roos D."/>
            <person name="Caler E."/>
            <person name="Lorenzi H."/>
        </authorList>
    </citation>
    <scope>NUCLEOTIDE SEQUENCE</scope>
</reference>
<dbReference type="Pfam" id="PF13091">
    <property type="entry name" value="PLDc_2"/>
    <property type="match status" value="2"/>
</dbReference>
<dbReference type="AlphaFoldDB" id="A0A023B553"/>
<dbReference type="VEuPathDB" id="CryptoDB:GNI_095850"/>
<evidence type="ECO:0000259" key="1">
    <source>
        <dbReference type="PROSITE" id="PS50035"/>
    </source>
</evidence>
<dbReference type="PANTHER" id="PTHR21248:SF22">
    <property type="entry name" value="PHOSPHOLIPASE D"/>
    <property type="match status" value="1"/>
</dbReference>
<proteinExistence type="predicted"/>
<dbReference type="Proteomes" id="UP000019763">
    <property type="component" value="Unassembled WGS sequence"/>
</dbReference>
<keyword evidence="3" id="KW-1185">Reference proteome</keyword>
<comment type="caution">
    <text evidence="2">The sequence shown here is derived from an EMBL/GenBank/DDBJ whole genome shotgun (WGS) entry which is preliminary data.</text>
</comment>
<dbReference type="GO" id="GO:0032049">
    <property type="term" value="P:cardiolipin biosynthetic process"/>
    <property type="evidence" value="ECO:0007669"/>
    <property type="project" value="UniProtKB-ARBA"/>
</dbReference>
<dbReference type="GeneID" id="22913408"/>
<feature type="domain" description="PLD phosphodiesterase" evidence="1">
    <location>
        <begin position="119"/>
        <end position="145"/>
    </location>
</feature>
<dbReference type="OrthoDB" id="14911at2759"/>
<feature type="domain" description="PLD phosphodiesterase" evidence="1">
    <location>
        <begin position="455"/>
        <end position="482"/>
    </location>
</feature>